<accession>F9W7T7</accession>
<comment type="subcellular location">
    <subcellularLocation>
        <location evidence="2">Cell membrane</location>
        <topology evidence="2">Lipid-anchor</topology>
        <topology evidence="2">GPI-anchor</topology>
    </subcellularLocation>
</comment>
<evidence type="ECO:0000256" key="4">
    <source>
        <dbReference type="ARBA" id="ARBA00022622"/>
    </source>
</evidence>
<name>F9W7T7_TRYCI</name>
<keyword evidence="8" id="KW-0449">Lipoprotein</keyword>
<evidence type="ECO:0000256" key="10">
    <source>
        <dbReference type="SAM" id="SignalP"/>
    </source>
</evidence>
<protein>
    <submittedName>
        <fullName evidence="12">Variant surface glycoprotein</fullName>
    </submittedName>
</protein>
<feature type="signal peptide" evidence="10">
    <location>
        <begin position="1"/>
        <end position="18"/>
    </location>
</feature>
<keyword evidence="5 10" id="KW-0732">Signal</keyword>
<dbReference type="AlphaFoldDB" id="F9W7T7"/>
<proteinExistence type="predicted"/>
<feature type="region of interest" description="Disordered" evidence="9">
    <location>
        <begin position="252"/>
        <end position="274"/>
    </location>
</feature>
<dbReference type="Pfam" id="PF13206">
    <property type="entry name" value="VSG_B"/>
    <property type="match status" value="1"/>
</dbReference>
<evidence type="ECO:0000313" key="12">
    <source>
        <dbReference type="EMBL" id="CCD13259.1"/>
    </source>
</evidence>
<evidence type="ECO:0000256" key="9">
    <source>
        <dbReference type="SAM" id="MobiDB-lite"/>
    </source>
</evidence>
<organism evidence="12 13">
    <name type="scientific">Trypanosoma congolense (strain IL3000)</name>
    <dbReference type="NCBI Taxonomy" id="1068625"/>
    <lineage>
        <taxon>Eukaryota</taxon>
        <taxon>Discoba</taxon>
        <taxon>Euglenozoa</taxon>
        <taxon>Kinetoplastea</taxon>
        <taxon>Metakinetoplastina</taxon>
        <taxon>Trypanosomatida</taxon>
        <taxon>Trypanosomatidae</taxon>
        <taxon>Trypanosoma</taxon>
        <taxon>Nannomonas</taxon>
    </lineage>
</organism>
<dbReference type="GO" id="GO:0005886">
    <property type="term" value="C:plasma membrane"/>
    <property type="evidence" value="ECO:0007669"/>
    <property type="project" value="UniProtKB-SubCell"/>
</dbReference>
<sequence>MMRMKIWMVVSVAIGVGAQQSGTNHNSGEHHRLCTVLKAAVSKWENSGGILSHSLKKALHQTIFGNESGGNIEKLRKQLPEFYDEVLKGSATRFTPCGGRESGHSASYDMVCLCTAGENGWPVNNSDNAKLCGKNANELGVRSQAKGWYIKGEGKDQITATWTNVTSECLHGDKEKGEKLKDTLKEFIDNLNQTRKTGYSNIYRLGEGDFENKAHCDGSPANGLCVMYYNGTQKMNHRPWWEDLEKAIPEEERFQEEKKKREEEERRKQQEKEKHDILQAAALTSSPATNQTDQQHNKANITTQFHRLNITSGTPTSMPSSWLLSAALLI</sequence>
<feature type="domain" description="Trypanosome variant surface glycoprotein B-type N-terminal" evidence="11">
    <location>
        <begin position="52"/>
        <end position="263"/>
    </location>
</feature>
<reference evidence="13" key="1">
    <citation type="submission" date="2011-07" db="EMBL/GenBank/DDBJ databases">
        <title>Divergent evolution of antigenic variation in African trypanosomes.</title>
        <authorList>
            <person name="Jackson A.P."/>
            <person name="Berry A."/>
            <person name="Allison H.C."/>
            <person name="Burton P."/>
            <person name="Anderson J."/>
            <person name="Aslett M."/>
            <person name="Brown R."/>
            <person name="Corton N."/>
            <person name="Harris D."/>
            <person name="Hauser H."/>
            <person name="Gamble J."/>
            <person name="Gilderthorp R."/>
            <person name="McQuillan J."/>
            <person name="Quail M.A."/>
            <person name="Sanders M."/>
            <person name="Van Tonder A."/>
            <person name="Ginger M.L."/>
            <person name="Donelson J.E."/>
            <person name="Field M.C."/>
            <person name="Barry J.D."/>
            <person name="Berriman M."/>
            <person name="Hertz-Fowler C."/>
        </authorList>
    </citation>
    <scope>NUCLEOTIDE SEQUENCE [LARGE SCALE GENOMIC DNA]</scope>
    <source>
        <strain evidence="13">IL3000</strain>
    </source>
</reference>
<gene>
    <name evidence="12" type="ORF">TCIL3000_0_40280</name>
</gene>
<keyword evidence="7" id="KW-0325">Glycoprotein</keyword>
<feature type="chain" id="PRO_5003394600" evidence="10">
    <location>
        <begin position="19"/>
        <end position="330"/>
    </location>
</feature>
<evidence type="ECO:0000259" key="11">
    <source>
        <dbReference type="Pfam" id="PF13206"/>
    </source>
</evidence>
<dbReference type="GO" id="GO:0098552">
    <property type="term" value="C:side of membrane"/>
    <property type="evidence" value="ECO:0007669"/>
    <property type="project" value="UniProtKB-KW"/>
</dbReference>
<keyword evidence="4" id="KW-0336">GPI-anchor</keyword>
<keyword evidence="3" id="KW-1003">Cell membrane</keyword>
<evidence type="ECO:0000313" key="13">
    <source>
        <dbReference type="Proteomes" id="UP000000702"/>
    </source>
</evidence>
<evidence type="ECO:0000256" key="6">
    <source>
        <dbReference type="ARBA" id="ARBA00023136"/>
    </source>
</evidence>
<evidence type="ECO:0000256" key="8">
    <source>
        <dbReference type="ARBA" id="ARBA00023288"/>
    </source>
</evidence>
<evidence type="ECO:0000256" key="7">
    <source>
        <dbReference type="ARBA" id="ARBA00023180"/>
    </source>
</evidence>
<keyword evidence="6" id="KW-0472">Membrane</keyword>
<dbReference type="VEuPathDB" id="TriTrypDB:TcIL3000_0_40280"/>
<dbReference type="InterPro" id="IPR025932">
    <property type="entry name" value="Trypano_VSG_B_N_dom"/>
</dbReference>
<reference evidence="12 13" key="2">
    <citation type="journal article" date="2012" name="Proc. Natl. Acad. Sci. U.S.A.">
        <title>Antigenic diversity is generated by distinct evolutionary mechanisms in African trypanosome species.</title>
        <authorList>
            <person name="Jackson A.P."/>
            <person name="Berry A."/>
            <person name="Aslett M."/>
            <person name="Allison H.C."/>
            <person name="Burton P."/>
            <person name="Vavrova-Anderson J."/>
            <person name="Brown R."/>
            <person name="Browne H."/>
            <person name="Corton N."/>
            <person name="Hauser H."/>
            <person name="Gamble J."/>
            <person name="Gilderthorp R."/>
            <person name="Marcello L."/>
            <person name="McQuillan J."/>
            <person name="Otto T.D."/>
            <person name="Quail M.A."/>
            <person name="Sanders M.J."/>
            <person name="van Tonder A."/>
            <person name="Ginger M.L."/>
            <person name="Field M.C."/>
            <person name="Barry J.D."/>
            <person name="Hertz-Fowler C."/>
            <person name="Berriman M."/>
        </authorList>
    </citation>
    <scope>NUCLEOTIDE SEQUENCE [LARGE SCALE GENOMIC DNA]</scope>
    <source>
        <strain evidence="12 13">IL3000</strain>
    </source>
</reference>
<dbReference type="EMBL" id="CAEQ01001079">
    <property type="protein sequence ID" value="CCD13259.1"/>
    <property type="molecule type" value="Genomic_DNA"/>
</dbReference>
<comment type="caution">
    <text evidence="12">The sequence shown here is derived from an EMBL/GenBank/DDBJ whole genome shotgun (WGS) entry which is preliminary data.</text>
</comment>
<evidence type="ECO:0000256" key="2">
    <source>
        <dbReference type="ARBA" id="ARBA00004609"/>
    </source>
</evidence>
<evidence type="ECO:0000256" key="5">
    <source>
        <dbReference type="ARBA" id="ARBA00022729"/>
    </source>
</evidence>
<keyword evidence="13" id="KW-1185">Reference proteome</keyword>
<dbReference type="Proteomes" id="UP000000702">
    <property type="component" value="Unassembled WGS sequence"/>
</dbReference>
<evidence type="ECO:0000256" key="1">
    <source>
        <dbReference type="ARBA" id="ARBA00002523"/>
    </source>
</evidence>
<comment type="function">
    <text evidence="1">VSG forms a coat on the surface of the parasite. The trypanosome evades the immune response of the host by expressing a series of antigenically distinct VSGs from an estimated 1000 VSG genes.</text>
</comment>
<evidence type="ECO:0000256" key="3">
    <source>
        <dbReference type="ARBA" id="ARBA00022475"/>
    </source>
</evidence>